<feature type="DNA-binding region" description="H-T-H motif" evidence="5">
    <location>
        <begin position="33"/>
        <end position="52"/>
    </location>
</feature>
<dbReference type="InterPro" id="IPR036271">
    <property type="entry name" value="Tet_transcr_reg_TetR-rel_C_sf"/>
</dbReference>
<dbReference type="Gene3D" id="1.10.10.60">
    <property type="entry name" value="Homeodomain-like"/>
    <property type="match status" value="1"/>
</dbReference>
<keyword evidence="1" id="KW-0678">Repressor</keyword>
<feature type="domain" description="HTH tetR-type" evidence="6">
    <location>
        <begin position="10"/>
        <end position="70"/>
    </location>
</feature>
<keyword evidence="4" id="KW-0804">Transcription</keyword>
<dbReference type="InterPro" id="IPR001647">
    <property type="entry name" value="HTH_TetR"/>
</dbReference>
<protein>
    <submittedName>
        <fullName evidence="7">TetR/AcrR family transcriptional regulator</fullName>
    </submittedName>
</protein>
<accession>A0ABU5IK03</accession>
<keyword evidence="2" id="KW-0805">Transcription regulation</keyword>
<keyword evidence="3 5" id="KW-0238">DNA-binding</keyword>
<evidence type="ECO:0000256" key="1">
    <source>
        <dbReference type="ARBA" id="ARBA00022491"/>
    </source>
</evidence>
<dbReference type="Gene3D" id="1.10.357.10">
    <property type="entry name" value="Tetracycline Repressor, domain 2"/>
    <property type="match status" value="1"/>
</dbReference>
<evidence type="ECO:0000313" key="8">
    <source>
        <dbReference type="Proteomes" id="UP001293718"/>
    </source>
</evidence>
<evidence type="ECO:0000256" key="2">
    <source>
        <dbReference type="ARBA" id="ARBA00023015"/>
    </source>
</evidence>
<dbReference type="Pfam" id="PF00440">
    <property type="entry name" value="TetR_N"/>
    <property type="match status" value="1"/>
</dbReference>
<dbReference type="PANTHER" id="PTHR47506:SF1">
    <property type="entry name" value="HTH-TYPE TRANSCRIPTIONAL REGULATOR YJDC"/>
    <property type="match status" value="1"/>
</dbReference>
<dbReference type="RefSeq" id="WP_322467009.1">
    <property type="nucleotide sequence ID" value="NZ_JAXOJX010000040.1"/>
</dbReference>
<evidence type="ECO:0000259" key="6">
    <source>
        <dbReference type="PROSITE" id="PS50977"/>
    </source>
</evidence>
<reference evidence="7 8" key="1">
    <citation type="submission" date="2023-11" db="EMBL/GenBank/DDBJ databases">
        <title>Draft genome of Azohydromonas lata strain H1 (DSM1123), a polyhydroxyalkanoate producer.</title>
        <authorList>
            <person name="Traversa D."/>
            <person name="D'Addabbo P."/>
            <person name="Pazzani C."/>
            <person name="Manzari C."/>
            <person name="Chiara M."/>
            <person name="Scrascia M."/>
        </authorList>
    </citation>
    <scope>NUCLEOTIDE SEQUENCE [LARGE SCALE GENOMIC DNA]</scope>
    <source>
        <strain evidence="7 8">H1</strain>
    </source>
</reference>
<dbReference type="SUPFAM" id="SSF46689">
    <property type="entry name" value="Homeodomain-like"/>
    <property type="match status" value="1"/>
</dbReference>
<dbReference type="Pfam" id="PF16925">
    <property type="entry name" value="TetR_C_13"/>
    <property type="match status" value="1"/>
</dbReference>
<organism evidence="7 8">
    <name type="scientific">Azohydromonas lata</name>
    <dbReference type="NCBI Taxonomy" id="45677"/>
    <lineage>
        <taxon>Bacteria</taxon>
        <taxon>Pseudomonadati</taxon>
        <taxon>Pseudomonadota</taxon>
        <taxon>Betaproteobacteria</taxon>
        <taxon>Burkholderiales</taxon>
        <taxon>Sphaerotilaceae</taxon>
        <taxon>Azohydromonas</taxon>
    </lineage>
</organism>
<dbReference type="PROSITE" id="PS01081">
    <property type="entry name" value="HTH_TETR_1"/>
    <property type="match status" value="1"/>
</dbReference>
<gene>
    <name evidence="7" type="ORF">SM757_21770</name>
</gene>
<comment type="caution">
    <text evidence="7">The sequence shown here is derived from an EMBL/GenBank/DDBJ whole genome shotgun (WGS) entry which is preliminary data.</text>
</comment>
<name>A0ABU5IK03_9BURK</name>
<dbReference type="SUPFAM" id="SSF48498">
    <property type="entry name" value="Tetracyclin repressor-like, C-terminal domain"/>
    <property type="match status" value="1"/>
</dbReference>
<dbReference type="InterPro" id="IPR023772">
    <property type="entry name" value="DNA-bd_HTH_TetR-type_CS"/>
</dbReference>
<dbReference type="PROSITE" id="PS50977">
    <property type="entry name" value="HTH_TETR_2"/>
    <property type="match status" value="1"/>
</dbReference>
<keyword evidence="8" id="KW-1185">Reference proteome</keyword>
<dbReference type="InterPro" id="IPR009057">
    <property type="entry name" value="Homeodomain-like_sf"/>
</dbReference>
<proteinExistence type="predicted"/>
<sequence length="219" mass="23006">MATERGRPRSFDADQALDAALRVFWRQGFMKASLSELTAEMGINKPSLYAAFGDKERLYLAALSRYAERRLSGLAARMLANPDGREAVWEFLRALAALFADPQLPGGCFIVSGAADCGTSAMSPGVEQALRQALQGNEGLLRQRLAQAQADAQLPAAADAAALAAFFIATVAGMSVIARNGAGLPKLEQVVEAAMAVWPPVPLHSEQHGGPGAAEAAVT</sequence>
<dbReference type="PRINTS" id="PR00455">
    <property type="entry name" value="HTHTETR"/>
</dbReference>
<dbReference type="PANTHER" id="PTHR47506">
    <property type="entry name" value="TRANSCRIPTIONAL REGULATORY PROTEIN"/>
    <property type="match status" value="1"/>
</dbReference>
<evidence type="ECO:0000256" key="3">
    <source>
        <dbReference type="ARBA" id="ARBA00023125"/>
    </source>
</evidence>
<dbReference type="EMBL" id="JAXOJX010000040">
    <property type="protein sequence ID" value="MDZ5459211.1"/>
    <property type="molecule type" value="Genomic_DNA"/>
</dbReference>
<evidence type="ECO:0000313" key="7">
    <source>
        <dbReference type="EMBL" id="MDZ5459211.1"/>
    </source>
</evidence>
<dbReference type="InterPro" id="IPR011075">
    <property type="entry name" value="TetR_C"/>
</dbReference>
<evidence type="ECO:0000256" key="5">
    <source>
        <dbReference type="PROSITE-ProRule" id="PRU00335"/>
    </source>
</evidence>
<evidence type="ECO:0000256" key="4">
    <source>
        <dbReference type="ARBA" id="ARBA00023163"/>
    </source>
</evidence>
<dbReference type="Proteomes" id="UP001293718">
    <property type="component" value="Unassembled WGS sequence"/>
</dbReference>